<dbReference type="EMBL" id="LSNE01000018">
    <property type="protein sequence ID" value="KXI26946.1"/>
    <property type="molecule type" value="Genomic_DNA"/>
</dbReference>
<dbReference type="OrthoDB" id="9775734at2"/>
<proteinExistence type="predicted"/>
<protein>
    <recommendedName>
        <fullName evidence="3">DUF2797 domain-containing protein</fullName>
    </recommendedName>
</protein>
<reference evidence="2" key="1">
    <citation type="submission" date="2016-02" db="EMBL/GenBank/DDBJ databases">
        <authorList>
            <person name="Schultz-Johansen M."/>
            <person name="Glaring M.A."/>
            <person name="Bech P.K."/>
            <person name="Stougaard P."/>
        </authorList>
    </citation>
    <scope>NUCLEOTIDE SEQUENCE [LARGE SCALE GENOMIC DNA]</scope>
    <source>
        <strain evidence="2">S66</strain>
    </source>
</reference>
<dbReference type="RefSeq" id="WP_068381856.1">
    <property type="nucleotide sequence ID" value="NZ_LSNE01000018.1"/>
</dbReference>
<dbReference type="STRING" id="1799789.AX660_02250"/>
<evidence type="ECO:0000313" key="1">
    <source>
        <dbReference type="EMBL" id="KXI26946.1"/>
    </source>
</evidence>
<dbReference type="InterPro" id="IPR021246">
    <property type="entry name" value="DUF2797"/>
</dbReference>
<evidence type="ECO:0000313" key="2">
    <source>
        <dbReference type="Proteomes" id="UP000070299"/>
    </source>
</evidence>
<evidence type="ECO:0008006" key="3">
    <source>
        <dbReference type="Google" id="ProtNLM"/>
    </source>
</evidence>
<keyword evidence="2" id="KW-1185">Reference proteome</keyword>
<dbReference type="Proteomes" id="UP000070299">
    <property type="component" value="Unassembled WGS sequence"/>
</dbReference>
<name>A0A148KKW6_9ALTE</name>
<sequence>MSIYQGNIRKMRVATNNEHLAQYQLPVGEQLIEMNPLISTQIKVSFDNQIHCVHCQSLTKKSFNQGYCYRCLMKLAQCDTCIIKPELCHYDAGTCREPSWGEANCLNHHYVYLANTGTIKVGITRHVHDNVSSRWIDQGATQAMAIMRVQNRLTSGLVESALKGFIADKTNWRTMLKSQPGTTNLQQLKVELLTQIEDQLDEIIDEYGFQAIEILDLPAVDIYYPVAQYPDKVKSINLDKDLNFSGVLQGIKGQYWLLDGDRVINMRKYSGYSLNIETAE</sequence>
<gene>
    <name evidence="1" type="ORF">AX660_02250</name>
</gene>
<accession>A0A148KKW6</accession>
<dbReference type="AlphaFoldDB" id="A0A148KKW6"/>
<comment type="caution">
    <text evidence="1">The sequence shown here is derived from an EMBL/GenBank/DDBJ whole genome shotgun (WGS) entry which is preliminary data.</text>
</comment>
<organism evidence="1 2">
    <name type="scientific">Paraglaciecola hydrolytica</name>
    <dbReference type="NCBI Taxonomy" id="1799789"/>
    <lineage>
        <taxon>Bacteria</taxon>
        <taxon>Pseudomonadati</taxon>
        <taxon>Pseudomonadota</taxon>
        <taxon>Gammaproteobacteria</taxon>
        <taxon>Alteromonadales</taxon>
        <taxon>Alteromonadaceae</taxon>
        <taxon>Paraglaciecola</taxon>
    </lineage>
</organism>
<dbReference type="Pfam" id="PF10977">
    <property type="entry name" value="DUF2797"/>
    <property type="match status" value="1"/>
</dbReference>